<sequence length="547" mass="61027">MEGHKEMEEGSSVDPAVTENSFLSRPPESARALAQLRPHLQVHFAKFLDFLDLLKTNSWAYESLLLSLLKARKASHLPEQDMADISHALVAIDFVDRSVEFLRQIMGELHMDFLTELPELAELPSSEMRCVRVLRGIFLNLSSVSMEFGKRLADTGVLEDLMEDIKHMTHLTAEALEENLLYLHSMGTIHNCCRNPQVVPVLRQLGAVDHITPFLSKGDQTLARAIALMTVSYLVNESQLSLLEMSPGILQYYTDRVQQALAAQKGHNGGWRTEEVLSGLSMLAKNDFNKRLMVAKGLIKPVATVLQSSTRTEEEKQSAVGIVAVLAEDEENARVFQRDRELLKTVSGLQDSKNQKIRDSAVRVLNLVNRHDSVKPSSSNLLEDLLADSFNTLSILDVGEVEFLLEQLNLADTTNISVVDLLRALADLAKDESQRREIFARGILTTIRPKRRWSKLSQQGCDRAVAREPHEHYGLNLLTKRLESGSVDEELQATNVLLELASCKLYGLILQSDSDIMETLQKLVQAQSCEVSQAAGNVLKAVKLSTE</sequence>
<gene>
    <name evidence="2" type="ORF">BaRGS_00016462</name>
</gene>
<protein>
    <recommendedName>
        <fullName evidence="4">ARM repeat superfamily protein</fullName>
    </recommendedName>
</protein>
<dbReference type="PANTHER" id="PTHR46270">
    <property type="entry name" value="ARMADILLO-TYPE FOLD-RELATED"/>
    <property type="match status" value="1"/>
</dbReference>
<dbReference type="InterPro" id="IPR011989">
    <property type="entry name" value="ARM-like"/>
</dbReference>
<dbReference type="PANTHER" id="PTHR46270:SF2">
    <property type="entry name" value="TIR DOMAIN-CONTAINING PROTEIN"/>
    <property type="match status" value="1"/>
</dbReference>
<dbReference type="AlphaFoldDB" id="A0ABD0KYY3"/>
<evidence type="ECO:0000256" key="1">
    <source>
        <dbReference type="SAM" id="MobiDB-lite"/>
    </source>
</evidence>
<proteinExistence type="predicted"/>
<organism evidence="2 3">
    <name type="scientific">Batillaria attramentaria</name>
    <dbReference type="NCBI Taxonomy" id="370345"/>
    <lineage>
        <taxon>Eukaryota</taxon>
        <taxon>Metazoa</taxon>
        <taxon>Spiralia</taxon>
        <taxon>Lophotrochozoa</taxon>
        <taxon>Mollusca</taxon>
        <taxon>Gastropoda</taxon>
        <taxon>Caenogastropoda</taxon>
        <taxon>Sorbeoconcha</taxon>
        <taxon>Cerithioidea</taxon>
        <taxon>Batillariidae</taxon>
        <taxon>Batillaria</taxon>
    </lineage>
</organism>
<keyword evidence="3" id="KW-1185">Reference proteome</keyword>
<dbReference type="Proteomes" id="UP001519460">
    <property type="component" value="Unassembled WGS sequence"/>
</dbReference>
<dbReference type="SUPFAM" id="SSF48371">
    <property type="entry name" value="ARM repeat"/>
    <property type="match status" value="1"/>
</dbReference>
<comment type="caution">
    <text evidence="2">The sequence shown here is derived from an EMBL/GenBank/DDBJ whole genome shotgun (WGS) entry which is preliminary data.</text>
</comment>
<evidence type="ECO:0000313" key="2">
    <source>
        <dbReference type="EMBL" id="KAK7492365.1"/>
    </source>
</evidence>
<dbReference type="Gene3D" id="1.25.10.10">
    <property type="entry name" value="Leucine-rich Repeat Variant"/>
    <property type="match status" value="2"/>
</dbReference>
<evidence type="ECO:0000313" key="3">
    <source>
        <dbReference type="Proteomes" id="UP001519460"/>
    </source>
</evidence>
<evidence type="ECO:0008006" key="4">
    <source>
        <dbReference type="Google" id="ProtNLM"/>
    </source>
</evidence>
<name>A0ABD0KYY3_9CAEN</name>
<dbReference type="InterPro" id="IPR016024">
    <property type="entry name" value="ARM-type_fold"/>
</dbReference>
<accession>A0ABD0KYY3</accession>
<reference evidence="2 3" key="1">
    <citation type="journal article" date="2023" name="Sci. Data">
        <title>Genome assembly of the Korean intertidal mud-creeper Batillaria attramentaria.</title>
        <authorList>
            <person name="Patra A.K."/>
            <person name="Ho P.T."/>
            <person name="Jun S."/>
            <person name="Lee S.J."/>
            <person name="Kim Y."/>
            <person name="Won Y.J."/>
        </authorList>
    </citation>
    <scope>NUCLEOTIDE SEQUENCE [LARGE SCALE GENOMIC DNA]</scope>
    <source>
        <strain evidence="2">Wonlab-2016</strain>
    </source>
</reference>
<feature type="region of interest" description="Disordered" evidence="1">
    <location>
        <begin position="1"/>
        <end position="23"/>
    </location>
</feature>
<dbReference type="EMBL" id="JACVVK020000104">
    <property type="protein sequence ID" value="KAK7492365.1"/>
    <property type="molecule type" value="Genomic_DNA"/>
</dbReference>